<evidence type="ECO:0000256" key="6">
    <source>
        <dbReference type="SAM" id="SignalP"/>
    </source>
</evidence>
<comment type="subcellular location">
    <subcellularLocation>
        <location evidence="1">Cell membrane</location>
        <topology evidence="1">Lipid-anchor</topology>
    </subcellularLocation>
</comment>
<dbReference type="GO" id="GO:1904680">
    <property type="term" value="F:peptide transmembrane transporter activity"/>
    <property type="evidence" value="ECO:0007669"/>
    <property type="project" value="TreeGrafter"/>
</dbReference>
<gene>
    <name evidence="8" type="ORF">FC36_GL000806</name>
</gene>
<dbReference type="PANTHER" id="PTHR30290">
    <property type="entry name" value="PERIPLASMIC BINDING COMPONENT OF ABC TRANSPORTER"/>
    <property type="match status" value="1"/>
</dbReference>
<keyword evidence="3" id="KW-0813">Transport</keyword>
<dbReference type="SUPFAM" id="SSF53850">
    <property type="entry name" value="Periplasmic binding protein-like II"/>
    <property type="match status" value="1"/>
</dbReference>
<protein>
    <submittedName>
        <fullName evidence="8">Oligopeptide ABC transporter substrate-binding protein</fullName>
    </submittedName>
</protein>
<dbReference type="InterPro" id="IPR000914">
    <property type="entry name" value="SBP_5_dom"/>
</dbReference>
<dbReference type="GO" id="GO:0030288">
    <property type="term" value="C:outer membrane-bounded periplasmic space"/>
    <property type="evidence" value="ECO:0007669"/>
    <property type="project" value="UniProtKB-ARBA"/>
</dbReference>
<dbReference type="PROSITE" id="PS01040">
    <property type="entry name" value="SBP_BACTERIAL_5"/>
    <property type="match status" value="1"/>
</dbReference>
<dbReference type="OrthoDB" id="403896at2"/>
<dbReference type="Gene3D" id="3.40.190.10">
    <property type="entry name" value="Periplasmic binding protein-like II"/>
    <property type="match status" value="1"/>
</dbReference>
<evidence type="ECO:0000313" key="8">
    <source>
        <dbReference type="EMBL" id="KRL83008.1"/>
    </source>
</evidence>
<dbReference type="InterPro" id="IPR023765">
    <property type="entry name" value="SBP_5_CS"/>
</dbReference>
<dbReference type="GO" id="GO:0043190">
    <property type="term" value="C:ATP-binding cassette (ABC) transporter complex"/>
    <property type="evidence" value="ECO:0007669"/>
    <property type="project" value="InterPro"/>
</dbReference>
<evidence type="ECO:0000313" key="9">
    <source>
        <dbReference type="Proteomes" id="UP000051048"/>
    </source>
</evidence>
<dbReference type="Pfam" id="PF00496">
    <property type="entry name" value="SBP_bac_5"/>
    <property type="match status" value="1"/>
</dbReference>
<evidence type="ECO:0000256" key="1">
    <source>
        <dbReference type="ARBA" id="ARBA00004193"/>
    </source>
</evidence>
<dbReference type="PROSITE" id="PS51257">
    <property type="entry name" value="PROKAR_LIPOPROTEIN"/>
    <property type="match status" value="1"/>
</dbReference>
<dbReference type="InterPro" id="IPR039424">
    <property type="entry name" value="SBP_5"/>
</dbReference>
<dbReference type="FunFam" id="3.10.105.10:FF:000001">
    <property type="entry name" value="Oligopeptide ABC transporter, oligopeptide-binding protein"/>
    <property type="match status" value="1"/>
</dbReference>
<comment type="caution">
    <text evidence="8">The sequence shown here is derived from an EMBL/GenBank/DDBJ whole genome shotgun (WGS) entry which is preliminary data.</text>
</comment>
<organism evidence="8 9">
    <name type="scientific">Ligilactobacillus equi DSM 15833 = JCM 10991</name>
    <dbReference type="NCBI Taxonomy" id="1423740"/>
    <lineage>
        <taxon>Bacteria</taxon>
        <taxon>Bacillati</taxon>
        <taxon>Bacillota</taxon>
        <taxon>Bacilli</taxon>
        <taxon>Lactobacillales</taxon>
        <taxon>Lactobacillaceae</taxon>
        <taxon>Ligilactobacillus</taxon>
    </lineage>
</organism>
<evidence type="ECO:0000256" key="5">
    <source>
        <dbReference type="ARBA" id="ARBA00022856"/>
    </source>
</evidence>
<dbReference type="AlphaFoldDB" id="A0A0R1TP25"/>
<sequence length="547" mass="61207">MKLKKTTSIVGIALLTTFTLAACGKKADNTSSYSDKQTLNWTESAMISTQDPSLATDTTSFNTLLNTQEGLYRLGKNQKPELALATKAKVSADGKTYDFTLRKGVKWSNGDTLTAQDFVYAYQRTVDPKTKASMAFYLYQIENAKAINQSEKAVNTLGVKALDDYHLQIKLTKPVPYFKTLLAFPLFFPQNENAVKKFGDKYGTQAKYQVFLGPYRLTKWTGSNKKWTLVKNNTYWDKKNVHLKEINSLVTESTTTSYNLFQSNKADETLLSGAQVAANKNNEAYHQRKASAIQRLELNQTKVEAFKNLKLRKAISLAINRQSLTNNVLKDGSVPAKGFVPSGMGENPKTGQAFQDEAYVKAGVAYNLKEAKKLWQEGLKEEGLDSLTVTLSVSDTDSAKQVAEFLQSQLAKLDGLKIEVQSLPYTQLIARQSASDYDMTVKNWQAILADPINFLDVFEKGSSYNTSGYDSTEFNRLLTEAEDTYANQPEKRWQALVKAEKVLMNEQGTIPLFQVAKPQLLRANVKNILYNPVGCPYDFKEAYIANK</sequence>
<evidence type="ECO:0000259" key="7">
    <source>
        <dbReference type="Pfam" id="PF00496"/>
    </source>
</evidence>
<keyword evidence="5" id="KW-0653">Protein transport</keyword>
<feature type="domain" description="Solute-binding protein family 5" evidence="7">
    <location>
        <begin position="80"/>
        <end position="463"/>
    </location>
</feature>
<comment type="similarity">
    <text evidence="2">Belongs to the bacterial solute-binding protein 5 family.</text>
</comment>
<name>A0A0R1TP25_9LACO</name>
<feature type="signal peptide" evidence="6">
    <location>
        <begin position="1"/>
        <end position="21"/>
    </location>
</feature>
<dbReference type="Gene3D" id="3.90.76.10">
    <property type="entry name" value="Dipeptide-binding Protein, Domain 1"/>
    <property type="match status" value="1"/>
</dbReference>
<dbReference type="GO" id="GO:0015833">
    <property type="term" value="P:peptide transport"/>
    <property type="evidence" value="ECO:0007669"/>
    <property type="project" value="UniProtKB-KW"/>
</dbReference>
<evidence type="ECO:0000256" key="4">
    <source>
        <dbReference type="ARBA" id="ARBA00022729"/>
    </source>
</evidence>
<dbReference type="Gene3D" id="3.10.105.10">
    <property type="entry name" value="Dipeptide-binding Protein, Domain 3"/>
    <property type="match status" value="1"/>
</dbReference>
<proteinExistence type="inferred from homology"/>
<accession>A0A0R1TP25</accession>
<dbReference type="FunFam" id="3.90.76.10:FF:000001">
    <property type="entry name" value="Oligopeptide ABC transporter substrate-binding protein"/>
    <property type="match status" value="1"/>
</dbReference>
<keyword evidence="5" id="KW-0571">Peptide transport</keyword>
<dbReference type="PATRIC" id="fig|1423740.3.peg.854"/>
<dbReference type="RefSeq" id="WP_025021175.1">
    <property type="nucleotide sequence ID" value="NZ_AZFH01000016.1"/>
</dbReference>
<dbReference type="PIRSF" id="PIRSF002741">
    <property type="entry name" value="MppA"/>
    <property type="match status" value="1"/>
</dbReference>
<dbReference type="STRING" id="1423740.FC36_GL000806"/>
<feature type="chain" id="PRO_5038376265" evidence="6">
    <location>
        <begin position="22"/>
        <end position="547"/>
    </location>
</feature>
<dbReference type="Proteomes" id="UP000051048">
    <property type="component" value="Unassembled WGS sequence"/>
</dbReference>
<keyword evidence="4 6" id="KW-0732">Signal</keyword>
<evidence type="ECO:0000256" key="3">
    <source>
        <dbReference type="ARBA" id="ARBA00022448"/>
    </source>
</evidence>
<dbReference type="CDD" id="cd08504">
    <property type="entry name" value="PBP2_OppA"/>
    <property type="match status" value="1"/>
</dbReference>
<dbReference type="InterPro" id="IPR030678">
    <property type="entry name" value="Peptide/Ni-bd"/>
</dbReference>
<reference evidence="8 9" key="1">
    <citation type="journal article" date="2015" name="Genome Announc.">
        <title>Expanding the biotechnology potential of lactobacilli through comparative genomics of 213 strains and associated genera.</title>
        <authorList>
            <person name="Sun Z."/>
            <person name="Harris H.M."/>
            <person name="McCann A."/>
            <person name="Guo C."/>
            <person name="Argimon S."/>
            <person name="Zhang W."/>
            <person name="Yang X."/>
            <person name="Jeffery I.B."/>
            <person name="Cooney J.C."/>
            <person name="Kagawa T.F."/>
            <person name="Liu W."/>
            <person name="Song Y."/>
            <person name="Salvetti E."/>
            <person name="Wrobel A."/>
            <person name="Rasinkangas P."/>
            <person name="Parkhill J."/>
            <person name="Rea M.C."/>
            <person name="O'Sullivan O."/>
            <person name="Ritari J."/>
            <person name="Douillard F.P."/>
            <person name="Paul Ross R."/>
            <person name="Yang R."/>
            <person name="Briner A.E."/>
            <person name="Felis G.E."/>
            <person name="de Vos W.M."/>
            <person name="Barrangou R."/>
            <person name="Klaenhammer T.R."/>
            <person name="Caufield P.W."/>
            <person name="Cui Y."/>
            <person name="Zhang H."/>
            <person name="O'Toole P.W."/>
        </authorList>
    </citation>
    <scope>NUCLEOTIDE SEQUENCE [LARGE SCALE GENOMIC DNA]</scope>
    <source>
        <strain evidence="8 9">DSM 15833</strain>
    </source>
</reference>
<dbReference type="PANTHER" id="PTHR30290:SF10">
    <property type="entry name" value="PERIPLASMIC OLIGOPEPTIDE-BINDING PROTEIN-RELATED"/>
    <property type="match status" value="1"/>
</dbReference>
<dbReference type="EMBL" id="AZFH01000016">
    <property type="protein sequence ID" value="KRL83008.1"/>
    <property type="molecule type" value="Genomic_DNA"/>
</dbReference>
<evidence type="ECO:0000256" key="2">
    <source>
        <dbReference type="ARBA" id="ARBA00005695"/>
    </source>
</evidence>